<protein>
    <submittedName>
        <fullName evidence="1">Helix-turn-helix domain-containing protein</fullName>
    </submittedName>
</protein>
<sequence>MALAPMEMRILRFLLERQGQISTREQLIEAVWPDPHVVESRTVDVHIGRLRRAVGGLRNLRIRTVYGAGYALEYDDH</sequence>
<keyword evidence="1" id="KW-0614">Plasmid</keyword>
<evidence type="ECO:0000313" key="2">
    <source>
        <dbReference type="Proteomes" id="UP000076193"/>
    </source>
</evidence>
<proteinExistence type="predicted"/>
<gene>
    <name evidence="1" type="ORF">A4A59_035805</name>
</gene>
<evidence type="ECO:0000313" key="1">
    <source>
        <dbReference type="EMBL" id="XKQ45058.1"/>
    </source>
</evidence>
<dbReference type="EMBL" id="CP171848">
    <property type="protein sequence ID" value="XKQ45058.1"/>
    <property type="molecule type" value="Genomic_DNA"/>
</dbReference>
<geneLocation type="plasmid" evidence="1 2">
    <name>unnamed4</name>
</geneLocation>
<accession>A0ACD5FI71</accession>
<reference evidence="1" key="1">
    <citation type="submission" date="2024-10" db="EMBL/GenBank/DDBJ databases">
        <title>Strain of Rhizobium-related bacteria isolated fromm roots of Vavilovia formosa.</title>
        <authorList>
            <person name="Kimeklis A."/>
            <person name="Afonin A."/>
        </authorList>
    </citation>
    <scope>NUCLEOTIDE SEQUENCE</scope>
    <source>
        <strain evidence="1">Vaf12</strain>
    </source>
</reference>
<dbReference type="Proteomes" id="UP000076193">
    <property type="component" value="Plasmid unnamed4"/>
</dbReference>
<name>A0ACD5FI71_RHILE</name>
<organism evidence="1 2">
    <name type="scientific">Rhizobium leguminosarum</name>
    <dbReference type="NCBI Taxonomy" id="384"/>
    <lineage>
        <taxon>Bacteria</taxon>
        <taxon>Pseudomonadati</taxon>
        <taxon>Pseudomonadota</taxon>
        <taxon>Alphaproteobacteria</taxon>
        <taxon>Hyphomicrobiales</taxon>
        <taxon>Rhizobiaceae</taxon>
        <taxon>Rhizobium/Agrobacterium group</taxon>
        <taxon>Rhizobium</taxon>
    </lineage>
</organism>